<comment type="similarity">
    <text evidence="1">Belongs to the peptidase U62 family.</text>
</comment>
<accession>A0A3N0VKB0</accession>
<dbReference type="InterPro" id="IPR045570">
    <property type="entry name" value="Metalloprtase-TldD/E_cen_dom"/>
</dbReference>
<sequence length="444" mass="46650">MSLPAATELEAWAVRALEAARRAGATQAEASVSTSRALTVNVRMRELESVEFQRDRDLHLTVYFGHRMGAASTADLSDAGLRDSVQAACDIARAAGEDPCLGLADAALMADTTKLPDLDLYHPWTLSPEQASELALRCEAAAFAADPRVSQSEGAGIDSREGLGVYANSHGFIGHRRSSDHSLSCGVIARAGEDMQTGHHYSSARAPDDLWTPEVIGAEAGRRAAARLGSRPLSTRTAPVLFAPEMARGLIGHALSAMSGGALYRKTSFLLGKLDSPVFSPAVSLLQRPFIPRGAGSARFDGEGVAARERNLVEEGVLRGWLLGSYAARKLGLSSTGNASGAYNVLVPPGPLGFEALLKEMGTGLLVTGLMGQGVNPVTGDYSRGAEGYWVEAGEIVHPVDEVTVAGNLLDMYRRIVAVGSDVDRRGGVRVGSLLVDGMTIAGT</sequence>
<reference evidence="5 6" key="1">
    <citation type="submission" date="2018-10" db="EMBL/GenBank/DDBJ databases">
        <authorList>
            <person name="Chen W.-M."/>
        </authorList>
    </citation>
    <scope>NUCLEOTIDE SEQUENCE [LARGE SCALE GENOMIC DNA]</scope>
    <source>
        <strain evidence="5 6">THS-13</strain>
    </source>
</reference>
<keyword evidence="6" id="KW-1185">Reference proteome</keyword>
<organism evidence="5 6">
    <name type="scientific">Stagnimonas aquatica</name>
    <dbReference type="NCBI Taxonomy" id="2689987"/>
    <lineage>
        <taxon>Bacteria</taxon>
        <taxon>Pseudomonadati</taxon>
        <taxon>Pseudomonadota</taxon>
        <taxon>Gammaproteobacteria</taxon>
        <taxon>Nevskiales</taxon>
        <taxon>Nevskiaceae</taxon>
        <taxon>Stagnimonas</taxon>
    </lineage>
</organism>
<dbReference type="FunCoup" id="A0A3N0VKB0">
    <property type="interactions" value="177"/>
</dbReference>
<evidence type="ECO:0000259" key="3">
    <source>
        <dbReference type="Pfam" id="PF19289"/>
    </source>
</evidence>
<keyword evidence="5" id="KW-0482">Metalloprotease</keyword>
<dbReference type="GO" id="GO:0005829">
    <property type="term" value="C:cytosol"/>
    <property type="evidence" value="ECO:0007669"/>
    <property type="project" value="TreeGrafter"/>
</dbReference>
<dbReference type="InterPro" id="IPR036059">
    <property type="entry name" value="TldD/PmbA_sf"/>
</dbReference>
<dbReference type="GO" id="GO:0008237">
    <property type="term" value="F:metallopeptidase activity"/>
    <property type="evidence" value="ECO:0007669"/>
    <property type="project" value="UniProtKB-KW"/>
</dbReference>
<dbReference type="Pfam" id="PF19289">
    <property type="entry name" value="PmbA_TldD_3rd"/>
    <property type="match status" value="1"/>
</dbReference>
<evidence type="ECO:0000313" key="6">
    <source>
        <dbReference type="Proteomes" id="UP000282106"/>
    </source>
</evidence>
<proteinExistence type="inferred from homology"/>
<evidence type="ECO:0000256" key="1">
    <source>
        <dbReference type="ARBA" id="ARBA00005836"/>
    </source>
</evidence>
<feature type="domain" description="Metalloprotease TldD/E N-terminal" evidence="2">
    <location>
        <begin position="28"/>
        <end position="92"/>
    </location>
</feature>
<dbReference type="NCBIfam" id="NF008268">
    <property type="entry name" value="PRK11040.1"/>
    <property type="match status" value="1"/>
</dbReference>
<protein>
    <submittedName>
        <fullName evidence="5">Metalloprotease PmbA</fullName>
    </submittedName>
</protein>
<comment type="caution">
    <text evidence="5">The sequence shown here is derived from an EMBL/GenBank/DDBJ whole genome shotgun (WGS) entry which is preliminary data.</text>
</comment>
<dbReference type="InParanoid" id="A0A3N0VKB0"/>
<evidence type="ECO:0000313" key="5">
    <source>
        <dbReference type="EMBL" id="ROH93199.1"/>
    </source>
</evidence>
<dbReference type="SUPFAM" id="SSF111283">
    <property type="entry name" value="Putative modulator of DNA gyrase, PmbA/TldD"/>
    <property type="match status" value="1"/>
</dbReference>
<dbReference type="InterPro" id="IPR035068">
    <property type="entry name" value="TldD/PmbA_N"/>
</dbReference>
<evidence type="ECO:0000259" key="2">
    <source>
        <dbReference type="Pfam" id="PF01523"/>
    </source>
</evidence>
<name>A0A3N0VKB0_9GAMM</name>
<dbReference type="RefSeq" id="WP_123210052.1">
    <property type="nucleotide sequence ID" value="NZ_RJVO01000001.1"/>
</dbReference>
<dbReference type="AlphaFoldDB" id="A0A3N0VKB0"/>
<dbReference type="InterPro" id="IPR045569">
    <property type="entry name" value="Metalloprtase-TldD/E_C"/>
</dbReference>
<feature type="domain" description="Metalloprotease TldD/E C-terminal" evidence="3">
    <location>
        <begin position="236"/>
        <end position="443"/>
    </location>
</feature>
<dbReference type="InterPro" id="IPR047657">
    <property type="entry name" value="PmbA"/>
</dbReference>
<dbReference type="EMBL" id="RJVO01000001">
    <property type="protein sequence ID" value="ROH93199.1"/>
    <property type="molecule type" value="Genomic_DNA"/>
</dbReference>
<dbReference type="PANTHER" id="PTHR43421">
    <property type="entry name" value="METALLOPROTEASE PMBA"/>
    <property type="match status" value="1"/>
</dbReference>
<keyword evidence="5" id="KW-0645">Protease</keyword>
<evidence type="ECO:0000259" key="4">
    <source>
        <dbReference type="Pfam" id="PF19290"/>
    </source>
</evidence>
<dbReference type="GO" id="GO:0006508">
    <property type="term" value="P:proteolysis"/>
    <property type="evidence" value="ECO:0007669"/>
    <property type="project" value="UniProtKB-KW"/>
</dbReference>
<dbReference type="Gene3D" id="3.30.2290.10">
    <property type="entry name" value="PmbA/TldD superfamily"/>
    <property type="match status" value="1"/>
</dbReference>
<dbReference type="PANTHER" id="PTHR43421:SF1">
    <property type="entry name" value="METALLOPROTEASE PMBA"/>
    <property type="match status" value="1"/>
</dbReference>
<gene>
    <name evidence="5" type="primary">pmbA</name>
    <name evidence="5" type="ORF">ED208_01320</name>
</gene>
<dbReference type="Pfam" id="PF19290">
    <property type="entry name" value="PmbA_TldD_2nd"/>
    <property type="match status" value="1"/>
</dbReference>
<keyword evidence="5" id="KW-0378">Hydrolase</keyword>
<dbReference type="InterPro" id="IPR002510">
    <property type="entry name" value="Metalloprtase-TldD/E_N"/>
</dbReference>
<dbReference type="Pfam" id="PF01523">
    <property type="entry name" value="PmbA_TldD_1st"/>
    <property type="match status" value="1"/>
</dbReference>
<dbReference type="Proteomes" id="UP000282106">
    <property type="component" value="Unassembled WGS sequence"/>
</dbReference>
<feature type="domain" description="Metalloprotease TldD/E central" evidence="4">
    <location>
        <begin position="121"/>
        <end position="228"/>
    </location>
</feature>